<dbReference type="EMBL" id="LAZR01001020">
    <property type="protein sequence ID" value="KKN52410.1"/>
    <property type="molecule type" value="Genomic_DNA"/>
</dbReference>
<organism evidence="4">
    <name type="scientific">marine sediment metagenome</name>
    <dbReference type="NCBI Taxonomy" id="412755"/>
    <lineage>
        <taxon>unclassified sequences</taxon>
        <taxon>metagenomes</taxon>
        <taxon>ecological metagenomes</taxon>
    </lineage>
</organism>
<name>A0A0F9R794_9ZZZZ</name>
<protein>
    <submittedName>
        <fullName evidence="4">Uncharacterized protein</fullName>
    </submittedName>
</protein>
<evidence type="ECO:0000313" key="4">
    <source>
        <dbReference type="EMBL" id="KKN52410.1"/>
    </source>
</evidence>
<dbReference type="GO" id="GO:0016887">
    <property type="term" value="F:ATP hydrolysis activity"/>
    <property type="evidence" value="ECO:0007669"/>
    <property type="project" value="InterPro"/>
</dbReference>
<evidence type="ECO:0000256" key="1">
    <source>
        <dbReference type="SAM" id="MobiDB-lite"/>
    </source>
</evidence>
<dbReference type="InterPro" id="IPR046453">
    <property type="entry name" value="GpA_ATPase"/>
</dbReference>
<feature type="compositionally biased region" description="Basic residues" evidence="1">
    <location>
        <begin position="632"/>
        <end position="644"/>
    </location>
</feature>
<comment type="caution">
    <text evidence="4">The sequence shown here is derived from an EMBL/GenBank/DDBJ whole genome shotgun (WGS) entry which is preliminary data.</text>
</comment>
<dbReference type="Pfam" id="PF05876">
    <property type="entry name" value="GpA_ATPase"/>
    <property type="match status" value="1"/>
</dbReference>
<dbReference type="InterPro" id="IPR027417">
    <property type="entry name" value="P-loop_NTPase"/>
</dbReference>
<gene>
    <name evidence="4" type="ORF">LCGC14_0612640</name>
</gene>
<feature type="domain" description="Terminase large subunit GpA endonuclease" evidence="3">
    <location>
        <begin position="334"/>
        <end position="619"/>
    </location>
</feature>
<dbReference type="GO" id="GO:0004519">
    <property type="term" value="F:endonuclease activity"/>
    <property type="evidence" value="ECO:0007669"/>
    <property type="project" value="InterPro"/>
</dbReference>
<dbReference type="AlphaFoldDB" id="A0A0F9R794"/>
<evidence type="ECO:0000259" key="3">
    <source>
        <dbReference type="Pfam" id="PF20454"/>
    </source>
</evidence>
<dbReference type="InterPro" id="IPR046454">
    <property type="entry name" value="GpA_endonuclease"/>
</dbReference>
<feature type="region of interest" description="Disordered" evidence="1">
    <location>
        <begin position="623"/>
        <end position="644"/>
    </location>
</feature>
<feature type="domain" description="Phage terminase large subunit GpA ATPase" evidence="2">
    <location>
        <begin position="54"/>
        <end position="321"/>
    </location>
</feature>
<sequence>MTLINPKNMASWLVLADELDRIGYSRKEEFAWKPKENIKPSEWTEKYRVLSGQSAEKGPMRLRRTPYVVHIIDTLAQPETEEVVIVKPAQIGLTEIFISVIGYYAHQEPCPVLLVMADEKTAGHMANERIQPMFEAIPDMAELIGTPWNKEEMKLLNGAFVATAWASSVATLAAREYRVVIQDEIDKPGYYIISREAGPISLARERSETFFSRKHALLSTPTHETGNIWQEFLRCLRTYYFHVQCPSCRVYQPLVWSYEYAAGFKKEEYVDHKGKTRHLGRVVWGGGREASHSQIQDAGYECGTCKKVWTTIKKNHAVEKGKMVVKKKGLKRKIGYHLNRLYSLLGQSGNIAKMVDNFLTCLASGDPKLLQGVVNSSFAEPWKTYTVERSEDSILELRDTRPRGQVPSGDVVSCVLGSVDTQKDGFFYEVRAWGYGMNLESWQIRADYVTTFEALEKIFFQDEYLDIDGKIYVVRMVGIDSQGSPAGGYNTSQVYDWARKNRGRVIPIKGEQRRGMTQSIVWGRIDSYPGTNKPIPGGIKLLRVNTKYFKDILSSKLMVDKDDPGAWHMHSECKIDWARQMTVEYVDEEGLWQCPPGKPNHAWDVSVYQLAIADVVGVQFSKKEPLGNGGGKKPKKKSTKRARW</sequence>
<evidence type="ECO:0000259" key="2">
    <source>
        <dbReference type="Pfam" id="PF05876"/>
    </source>
</evidence>
<dbReference type="Gene3D" id="3.40.50.300">
    <property type="entry name" value="P-loop containing nucleotide triphosphate hydrolases"/>
    <property type="match status" value="1"/>
</dbReference>
<dbReference type="Pfam" id="PF20454">
    <property type="entry name" value="GpA_nuclease"/>
    <property type="match status" value="1"/>
</dbReference>
<reference evidence="4" key="1">
    <citation type="journal article" date="2015" name="Nature">
        <title>Complex archaea that bridge the gap between prokaryotes and eukaryotes.</title>
        <authorList>
            <person name="Spang A."/>
            <person name="Saw J.H."/>
            <person name="Jorgensen S.L."/>
            <person name="Zaremba-Niedzwiedzka K."/>
            <person name="Martijn J."/>
            <person name="Lind A.E."/>
            <person name="van Eijk R."/>
            <person name="Schleper C."/>
            <person name="Guy L."/>
            <person name="Ettema T.J."/>
        </authorList>
    </citation>
    <scope>NUCLEOTIDE SEQUENCE</scope>
</reference>
<proteinExistence type="predicted"/>
<accession>A0A0F9R794</accession>